<sequence length="382" mass="40472">MAASCQEHLLPKPSRLSRLFIIPASPTHAENDGDVGINSDAALAVQTTVSNIATMGSLPTLDPPAQYTHSHPVPPPGIYTPAVTFFDPATDTLLPTEQSQYYSYLASTGLTGLVILGTNAETFLLTREERATLLKLARQSVPAEYPIIAGVGGHSTAQVLEYIADAAAAGANYVLVLPAAYFGKQTTPSVVHNFYTAVAKASPLPILIYNFPAVCNGLDLDSDVITQLAQENPNIVGVKLTCGSVGKITRLAATFQPERFAVFGGQSDFLVGGLAAGSAGCIAAFGNIFPKTVVKVFNLYKIGKHDQALALQRMSAHAENPTKAGIATTKYAVSQYSAKAAGIQGDLEAMLRPRQPYEEPSDAVKKKIREVMTPVAEIEKTL</sequence>
<dbReference type="Proteomes" id="UP001345827">
    <property type="component" value="Unassembled WGS sequence"/>
</dbReference>
<evidence type="ECO:0000313" key="2">
    <source>
        <dbReference type="Proteomes" id="UP001345827"/>
    </source>
</evidence>
<dbReference type="Gene3D" id="3.20.20.70">
    <property type="entry name" value="Aldolase class I"/>
    <property type="match status" value="1"/>
</dbReference>
<dbReference type="InterPro" id="IPR013785">
    <property type="entry name" value="Aldolase_TIM"/>
</dbReference>
<proteinExistence type="predicted"/>
<dbReference type="GO" id="GO:0008840">
    <property type="term" value="F:4-hydroxy-tetrahydrodipicolinate synthase activity"/>
    <property type="evidence" value="ECO:0007669"/>
    <property type="project" value="TreeGrafter"/>
</dbReference>
<dbReference type="Pfam" id="PF00701">
    <property type="entry name" value="DHDPS"/>
    <property type="match status" value="1"/>
</dbReference>
<dbReference type="EMBL" id="JAXLQG010000002">
    <property type="protein sequence ID" value="KAK5543951.1"/>
    <property type="molecule type" value="Genomic_DNA"/>
</dbReference>
<evidence type="ECO:0008006" key="3">
    <source>
        <dbReference type="Google" id="ProtNLM"/>
    </source>
</evidence>
<accession>A0AAV9QJ97</accession>
<dbReference type="PANTHER" id="PTHR12128">
    <property type="entry name" value="DIHYDRODIPICOLINATE SYNTHASE"/>
    <property type="match status" value="1"/>
</dbReference>
<comment type="caution">
    <text evidence="1">The sequence shown here is derived from an EMBL/GenBank/DDBJ whole genome shotgun (WGS) entry which is preliminary data.</text>
</comment>
<evidence type="ECO:0000313" key="1">
    <source>
        <dbReference type="EMBL" id="KAK5543951.1"/>
    </source>
</evidence>
<dbReference type="AlphaFoldDB" id="A0AAV9QJ97"/>
<dbReference type="SMART" id="SM01130">
    <property type="entry name" value="DHDPS"/>
    <property type="match status" value="1"/>
</dbReference>
<gene>
    <name evidence="1" type="ORF">LTR25_001566</name>
</gene>
<dbReference type="InterPro" id="IPR002220">
    <property type="entry name" value="DapA-like"/>
</dbReference>
<reference evidence="1 2" key="1">
    <citation type="submission" date="2023-06" db="EMBL/GenBank/DDBJ databases">
        <title>Black Yeasts Isolated from many extreme environments.</title>
        <authorList>
            <person name="Coleine C."/>
            <person name="Stajich J.E."/>
            <person name="Selbmann L."/>
        </authorList>
    </citation>
    <scope>NUCLEOTIDE SEQUENCE [LARGE SCALE GENOMIC DNA]</scope>
    <source>
        <strain evidence="1 2">CCFEE 5887</strain>
    </source>
</reference>
<dbReference type="SUPFAM" id="SSF51569">
    <property type="entry name" value="Aldolase"/>
    <property type="match status" value="1"/>
</dbReference>
<dbReference type="CDD" id="cd00408">
    <property type="entry name" value="DHDPS-like"/>
    <property type="match status" value="1"/>
</dbReference>
<protein>
    <recommendedName>
        <fullName evidence="3">Dihydrodipicolinate synthetase</fullName>
    </recommendedName>
</protein>
<dbReference type="PANTHER" id="PTHR12128:SF47">
    <property type="entry name" value="DIHYDRODIPICOLINATE SYNTHASE-RELATED"/>
    <property type="match status" value="1"/>
</dbReference>
<dbReference type="PRINTS" id="PR00146">
    <property type="entry name" value="DHPICSNTHASE"/>
</dbReference>
<name>A0AAV9QJ97_9PEZI</name>
<keyword evidence="2" id="KW-1185">Reference proteome</keyword>
<organism evidence="1 2">
    <name type="scientific">Vermiconidia calcicola</name>
    <dbReference type="NCBI Taxonomy" id="1690605"/>
    <lineage>
        <taxon>Eukaryota</taxon>
        <taxon>Fungi</taxon>
        <taxon>Dikarya</taxon>
        <taxon>Ascomycota</taxon>
        <taxon>Pezizomycotina</taxon>
        <taxon>Dothideomycetes</taxon>
        <taxon>Dothideomycetidae</taxon>
        <taxon>Mycosphaerellales</taxon>
        <taxon>Extremaceae</taxon>
        <taxon>Vermiconidia</taxon>
    </lineage>
</organism>